<dbReference type="RefSeq" id="WP_209028272.1">
    <property type="nucleotide sequence ID" value="NZ_CP072455.1"/>
</dbReference>
<sequence>MKRKSPQKFTDNFKREAVNLVVEQGYTVPQAAETLGIPAKLLYTWRKHYVEQSKPGALTPDERQELLQLRKENKQLKMEKENLKEGERLLWERTAVRCWFIKEHTEPFPISHFPFPICQLCRVMKVSRSTFYAWQAKPVRLLSDEQQALQRKVTTLFKESRESFGYRMLAKQLRKEGFTISDYRPRKLMNQLGLSVRQRQRYRAPRKGKAISTACHLLNRNFNPLAPNEVWAGDITYLKTPEGWLYLAIVMDLSSRRIVGWQISTEIDTTLISQALIKAYHLRQPSQGCVFHSDRGSQYTSQQYRDLLSSYDMRASQGDVGACWDNAVVERFFGSLKQDWLFKIHHENQAEMKEDVLDYLHYYNLTRLHTANNDLTPVESEMAFVKVSDFS</sequence>
<keyword evidence="4" id="KW-1185">Reference proteome</keyword>
<dbReference type="PROSITE" id="PS50994">
    <property type="entry name" value="INTEGRASE"/>
    <property type="match status" value="1"/>
</dbReference>
<evidence type="ECO:0000313" key="4">
    <source>
        <dbReference type="Proteomes" id="UP000665047"/>
    </source>
</evidence>
<dbReference type="PANTHER" id="PTHR46889:SF4">
    <property type="entry name" value="TRANSPOSASE INSO FOR INSERTION SEQUENCE ELEMENT IS911B-RELATED"/>
    <property type="match status" value="1"/>
</dbReference>
<dbReference type="Gene3D" id="3.30.420.10">
    <property type="entry name" value="Ribonuclease H-like superfamily/Ribonuclease H"/>
    <property type="match status" value="1"/>
</dbReference>
<dbReference type="Pfam" id="PF00665">
    <property type="entry name" value="rve"/>
    <property type="match status" value="1"/>
</dbReference>
<dbReference type="Gene3D" id="1.10.10.60">
    <property type="entry name" value="Homeodomain-like"/>
    <property type="match status" value="1"/>
</dbReference>
<dbReference type="Pfam" id="PF01527">
    <property type="entry name" value="HTH_Tnp_1"/>
    <property type="match status" value="1"/>
</dbReference>
<dbReference type="Proteomes" id="UP000665047">
    <property type="component" value="Chromosome"/>
</dbReference>
<organism evidence="3 4">
    <name type="scientific">Xenorhabdus budapestensis</name>
    <dbReference type="NCBI Taxonomy" id="290110"/>
    <lineage>
        <taxon>Bacteria</taxon>
        <taxon>Pseudomonadati</taxon>
        <taxon>Pseudomonadota</taxon>
        <taxon>Gammaproteobacteria</taxon>
        <taxon>Enterobacterales</taxon>
        <taxon>Morganellaceae</taxon>
        <taxon>Xenorhabdus</taxon>
    </lineage>
</organism>
<dbReference type="InterPro" id="IPR050900">
    <property type="entry name" value="Transposase_IS3/IS150/IS904"/>
</dbReference>
<evidence type="ECO:0000259" key="2">
    <source>
        <dbReference type="PROSITE" id="PS50994"/>
    </source>
</evidence>
<dbReference type="InterPro" id="IPR025948">
    <property type="entry name" value="HTH-like_dom"/>
</dbReference>
<dbReference type="InterPro" id="IPR012337">
    <property type="entry name" value="RNaseH-like_sf"/>
</dbReference>
<dbReference type="InterPro" id="IPR048020">
    <property type="entry name" value="Transpos_IS3"/>
</dbReference>
<dbReference type="SUPFAM" id="SSF53098">
    <property type="entry name" value="Ribonuclease H-like"/>
    <property type="match status" value="1"/>
</dbReference>
<dbReference type="InterPro" id="IPR036397">
    <property type="entry name" value="RNaseH_sf"/>
</dbReference>
<evidence type="ECO:0000313" key="3">
    <source>
        <dbReference type="EMBL" id="QTL40880.1"/>
    </source>
</evidence>
<feature type="domain" description="Integrase catalytic" evidence="2">
    <location>
        <begin position="223"/>
        <end position="385"/>
    </location>
</feature>
<dbReference type="Pfam" id="PF13276">
    <property type="entry name" value="HTH_21"/>
    <property type="match status" value="1"/>
</dbReference>
<dbReference type="SUPFAM" id="SSF46689">
    <property type="entry name" value="Homeodomain-like"/>
    <property type="match status" value="1"/>
</dbReference>
<protein>
    <submittedName>
        <fullName evidence="3">IS3 family transposase</fullName>
    </submittedName>
</protein>
<name>A0ABX7VMY4_XENBU</name>
<reference evidence="3 4" key="1">
    <citation type="submission" date="2021-03" db="EMBL/GenBank/DDBJ databases">
        <title>Complete Genome Sequence Data of Xenorhabdus budapestensis strain C72, a Candidate Biological Control Agent, from China.</title>
        <authorList>
            <person name="LI B."/>
            <person name="WANG S."/>
            <person name="QIU D."/>
        </authorList>
    </citation>
    <scope>NUCLEOTIDE SEQUENCE [LARGE SCALE GENOMIC DNA]</scope>
    <source>
        <strain evidence="3 4">C-7-2</strain>
    </source>
</reference>
<proteinExistence type="inferred from homology"/>
<dbReference type="Pfam" id="PF13333">
    <property type="entry name" value="rve_2"/>
    <property type="match status" value="1"/>
</dbReference>
<accession>A0ABX7VMY4</accession>
<dbReference type="EMBL" id="CP072455">
    <property type="protein sequence ID" value="QTL40880.1"/>
    <property type="molecule type" value="Genomic_DNA"/>
</dbReference>
<dbReference type="InterPro" id="IPR001584">
    <property type="entry name" value="Integrase_cat-core"/>
</dbReference>
<dbReference type="InterPro" id="IPR002514">
    <property type="entry name" value="Transposase_8"/>
</dbReference>
<dbReference type="PANTHER" id="PTHR46889">
    <property type="entry name" value="TRANSPOSASE INSF FOR INSERTION SEQUENCE IS3B-RELATED"/>
    <property type="match status" value="1"/>
</dbReference>
<gene>
    <name evidence="3" type="ORF">HGO23_05910</name>
</gene>
<dbReference type="InterPro" id="IPR009057">
    <property type="entry name" value="Homeodomain-like_sf"/>
</dbReference>
<evidence type="ECO:0000256" key="1">
    <source>
        <dbReference type="ARBA" id="ARBA00009964"/>
    </source>
</evidence>
<dbReference type="NCBIfam" id="NF033516">
    <property type="entry name" value="transpos_IS3"/>
    <property type="match status" value="1"/>
</dbReference>
<comment type="similarity">
    <text evidence="1">Belongs to the transposase 8 family.</text>
</comment>